<dbReference type="RefSeq" id="WP_003183808.1">
    <property type="nucleotide sequence ID" value="NZ_BOQU01000004.1"/>
</dbReference>
<keyword evidence="3" id="KW-0238">DNA-binding</keyword>
<dbReference type="InterPro" id="IPR011256">
    <property type="entry name" value="Reg_factor_effector_dom_sf"/>
</dbReference>
<dbReference type="Gene3D" id="1.10.1660.10">
    <property type="match status" value="1"/>
</dbReference>
<dbReference type="SUPFAM" id="SSF46955">
    <property type="entry name" value="Putative DNA-binding domain"/>
    <property type="match status" value="1"/>
</dbReference>
<dbReference type="PANTHER" id="PTHR30204">
    <property type="entry name" value="REDOX-CYCLING DRUG-SENSING TRANSCRIPTIONAL ACTIVATOR SOXR"/>
    <property type="match status" value="1"/>
</dbReference>
<dbReference type="GO" id="GO:0003677">
    <property type="term" value="F:DNA binding"/>
    <property type="evidence" value="ECO:0007669"/>
    <property type="project" value="UniProtKB-KW"/>
</dbReference>
<dbReference type="InterPro" id="IPR000551">
    <property type="entry name" value="MerR-type_HTH_dom"/>
</dbReference>
<sequence>MMNNRFRVGEVARLFKLPASTLRYYDEIGLFRPKYTDPETSYRYYGVEQFQILDTIIFLRKNGFSLKDIQHQLDQRTPETTMEILKKKLEEVRAEIFRLQRNAARIENKISTIEEGIKLAEHPALTFQYFPKRAISYLYFDKPVDLMEEGDDIYLKDKETLSSQSIENNGFFTGDIGTIVDMESLKQEGPVKYIGVFELLHEEDSEDYLNEGLYASYPHIGPYEDIRKSYQLVLSQLKEKEYELAGIPVEISFLDDAVIKESARYVTLIQIPVTKSFD</sequence>
<dbReference type="InterPro" id="IPR047057">
    <property type="entry name" value="MerR_fam"/>
</dbReference>
<feature type="domain" description="HTH merR-type" evidence="6">
    <location>
        <begin position="5"/>
        <end position="75"/>
    </location>
</feature>
<evidence type="ECO:0000259" key="6">
    <source>
        <dbReference type="PROSITE" id="PS50937"/>
    </source>
</evidence>
<evidence type="ECO:0000256" key="5">
    <source>
        <dbReference type="SAM" id="Coils"/>
    </source>
</evidence>
<reference evidence="7 8" key="1">
    <citation type="submission" date="2019-06" db="EMBL/GenBank/DDBJ databases">
        <title>Genome sequence analysis of &gt;100 Bacillus licheniformis strains suggests intrinsic resistance to this species.</title>
        <authorList>
            <person name="Wels M."/>
            <person name="Siezen R.J."/>
            <person name="Johansen E."/>
            <person name="Stuer-Lauridsen B."/>
            <person name="Bjerre K."/>
            <person name="Nielsen B.K.K."/>
        </authorList>
    </citation>
    <scope>NUCLEOTIDE SEQUENCE [LARGE SCALE GENOMIC DNA]</scope>
    <source>
        <strain evidence="7 8">BAC-16736</strain>
    </source>
</reference>
<dbReference type="EMBL" id="NILC01000028">
    <property type="protein sequence ID" value="TWL23649.1"/>
    <property type="molecule type" value="Genomic_DNA"/>
</dbReference>
<dbReference type="Pfam" id="PF13411">
    <property type="entry name" value="MerR_1"/>
    <property type="match status" value="1"/>
</dbReference>
<dbReference type="Gene3D" id="3.20.80.10">
    <property type="entry name" value="Regulatory factor, effector binding domain"/>
    <property type="match status" value="1"/>
</dbReference>
<dbReference type="GeneID" id="92860592"/>
<name>A0A8B5Y8L5_BACLI</name>
<protein>
    <submittedName>
        <fullName evidence="7">Multidrug-efflux transporter 1 regulator</fullName>
    </submittedName>
</protein>
<dbReference type="SUPFAM" id="SSF55136">
    <property type="entry name" value="Probable bacterial effector-binding domain"/>
    <property type="match status" value="1"/>
</dbReference>
<evidence type="ECO:0000313" key="7">
    <source>
        <dbReference type="EMBL" id="TWL23649.1"/>
    </source>
</evidence>
<evidence type="ECO:0000256" key="3">
    <source>
        <dbReference type="ARBA" id="ARBA00023125"/>
    </source>
</evidence>
<organism evidence="7 8">
    <name type="scientific">Bacillus licheniformis</name>
    <dbReference type="NCBI Taxonomy" id="1402"/>
    <lineage>
        <taxon>Bacteria</taxon>
        <taxon>Bacillati</taxon>
        <taxon>Bacillota</taxon>
        <taxon>Bacilli</taxon>
        <taxon>Bacillales</taxon>
        <taxon>Bacillaceae</taxon>
        <taxon>Bacillus</taxon>
    </lineage>
</organism>
<dbReference type="GO" id="GO:0003700">
    <property type="term" value="F:DNA-binding transcription factor activity"/>
    <property type="evidence" value="ECO:0007669"/>
    <property type="project" value="InterPro"/>
</dbReference>
<keyword evidence="4" id="KW-0804">Transcription</keyword>
<dbReference type="CDD" id="cd01107">
    <property type="entry name" value="HTH_BmrR"/>
    <property type="match status" value="1"/>
</dbReference>
<dbReference type="InterPro" id="IPR009061">
    <property type="entry name" value="DNA-bd_dom_put_sf"/>
</dbReference>
<evidence type="ECO:0000256" key="1">
    <source>
        <dbReference type="ARBA" id="ARBA00022491"/>
    </source>
</evidence>
<dbReference type="SMART" id="SM00422">
    <property type="entry name" value="HTH_MERR"/>
    <property type="match status" value="1"/>
</dbReference>
<feature type="coiled-coil region" evidence="5">
    <location>
        <begin position="82"/>
        <end position="109"/>
    </location>
</feature>
<evidence type="ECO:0000256" key="4">
    <source>
        <dbReference type="ARBA" id="ARBA00023163"/>
    </source>
</evidence>
<dbReference type="Proteomes" id="UP000435910">
    <property type="component" value="Unassembled WGS sequence"/>
</dbReference>
<dbReference type="AlphaFoldDB" id="A0A8B5Y8L5"/>
<keyword evidence="2" id="KW-0805">Transcription regulation</keyword>
<comment type="caution">
    <text evidence="7">The sequence shown here is derived from an EMBL/GenBank/DDBJ whole genome shotgun (WGS) entry which is preliminary data.</text>
</comment>
<gene>
    <name evidence="7" type="ORF">CHCC16736_1357</name>
</gene>
<accession>A0A8B5Y8L5</accession>
<dbReference type="PROSITE" id="PS50937">
    <property type="entry name" value="HTH_MERR_2"/>
    <property type="match status" value="1"/>
</dbReference>
<evidence type="ECO:0000256" key="2">
    <source>
        <dbReference type="ARBA" id="ARBA00023015"/>
    </source>
</evidence>
<dbReference type="PANTHER" id="PTHR30204:SF69">
    <property type="entry name" value="MERR-FAMILY TRANSCRIPTIONAL REGULATOR"/>
    <property type="match status" value="1"/>
</dbReference>
<keyword evidence="1" id="KW-0678">Repressor</keyword>
<keyword evidence="5" id="KW-0175">Coiled coil</keyword>
<evidence type="ECO:0000313" key="8">
    <source>
        <dbReference type="Proteomes" id="UP000435910"/>
    </source>
</evidence>
<proteinExistence type="predicted"/>